<keyword evidence="2" id="KW-0732">Signal</keyword>
<evidence type="ECO:0000313" key="3">
    <source>
        <dbReference type="EMBL" id="KAF3860843.1"/>
    </source>
</evidence>
<sequence length="141" mass="15439">MERVRRSLCSLLWHGLAHLSLPVFSFRHCALCFVQRCMLDRHMAAHAEEAVAKERERLALRAFRVGSDEDGDGGSAGVEELHCFLPAREVVKMSNLGLGMDELQLARYVFSRFHPQPALGGPDQRGAGQAKGVGAAGVRGK</sequence>
<evidence type="ECO:0000256" key="2">
    <source>
        <dbReference type="SAM" id="SignalP"/>
    </source>
</evidence>
<evidence type="ECO:0000313" key="4">
    <source>
        <dbReference type="Proteomes" id="UP000518266"/>
    </source>
</evidence>
<feature type="chain" id="PRO_5029881076" description="C2H2-type domain-containing protein" evidence="2">
    <location>
        <begin position="26"/>
        <end position="141"/>
    </location>
</feature>
<dbReference type="EMBL" id="JAAKFY010000002">
    <property type="protein sequence ID" value="KAF3860843.1"/>
    <property type="molecule type" value="Genomic_DNA"/>
</dbReference>
<evidence type="ECO:0008006" key="5">
    <source>
        <dbReference type="Google" id="ProtNLM"/>
    </source>
</evidence>
<name>A0A7J5ZGU1_DISMA</name>
<feature type="region of interest" description="Disordered" evidence="1">
    <location>
        <begin position="119"/>
        <end position="141"/>
    </location>
</feature>
<protein>
    <recommendedName>
        <fullName evidence="5">C2H2-type domain-containing protein</fullName>
    </recommendedName>
</protein>
<organism evidence="3 4">
    <name type="scientific">Dissostichus mawsoni</name>
    <name type="common">Antarctic cod</name>
    <dbReference type="NCBI Taxonomy" id="36200"/>
    <lineage>
        <taxon>Eukaryota</taxon>
        <taxon>Metazoa</taxon>
        <taxon>Chordata</taxon>
        <taxon>Craniata</taxon>
        <taxon>Vertebrata</taxon>
        <taxon>Euteleostomi</taxon>
        <taxon>Actinopterygii</taxon>
        <taxon>Neopterygii</taxon>
        <taxon>Teleostei</taxon>
        <taxon>Neoteleostei</taxon>
        <taxon>Acanthomorphata</taxon>
        <taxon>Eupercaria</taxon>
        <taxon>Perciformes</taxon>
        <taxon>Notothenioidei</taxon>
        <taxon>Nototheniidae</taxon>
        <taxon>Dissostichus</taxon>
    </lineage>
</organism>
<keyword evidence="4" id="KW-1185">Reference proteome</keyword>
<feature type="signal peptide" evidence="2">
    <location>
        <begin position="1"/>
        <end position="25"/>
    </location>
</feature>
<reference evidence="3 4" key="1">
    <citation type="submission" date="2020-03" db="EMBL/GenBank/DDBJ databases">
        <title>Dissostichus mawsoni Genome sequencing and assembly.</title>
        <authorList>
            <person name="Park H."/>
        </authorList>
    </citation>
    <scope>NUCLEOTIDE SEQUENCE [LARGE SCALE GENOMIC DNA]</scope>
    <source>
        <strain evidence="3">DM0001</strain>
        <tissue evidence="3">Muscle</tissue>
    </source>
</reference>
<comment type="caution">
    <text evidence="3">The sequence shown here is derived from an EMBL/GenBank/DDBJ whole genome shotgun (WGS) entry which is preliminary data.</text>
</comment>
<proteinExistence type="predicted"/>
<dbReference type="AlphaFoldDB" id="A0A7J5ZGU1"/>
<accession>A0A7J5ZGU1</accession>
<gene>
    <name evidence="3" type="ORF">F7725_001098</name>
</gene>
<feature type="compositionally biased region" description="Gly residues" evidence="1">
    <location>
        <begin position="129"/>
        <end position="141"/>
    </location>
</feature>
<evidence type="ECO:0000256" key="1">
    <source>
        <dbReference type="SAM" id="MobiDB-lite"/>
    </source>
</evidence>
<dbReference type="Proteomes" id="UP000518266">
    <property type="component" value="Unassembled WGS sequence"/>
</dbReference>